<evidence type="ECO:0000256" key="1">
    <source>
        <dbReference type="SAM" id="Phobius"/>
    </source>
</evidence>
<proteinExistence type="predicted"/>
<reference evidence="2" key="1">
    <citation type="submission" date="2018-05" db="EMBL/GenBank/DDBJ databases">
        <authorList>
            <person name="Lanie J.A."/>
            <person name="Ng W.-L."/>
            <person name="Kazmierczak K.M."/>
            <person name="Andrzejewski T.M."/>
            <person name="Davidsen T.M."/>
            <person name="Wayne K.J."/>
            <person name="Tettelin H."/>
            <person name="Glass J.I."/>
            <person name="Rusch D."/>
            <person name="Podicherti R."/>
            <person name="Tsui H.-C.T."/>
            <person name="Winkler M.E."/>
        </authorList>
    </citation>
    <scope>NUCLEOTIDE SEQUENCE</scope>
</reference>
<accession>A0A382BF33</accession>
<organism evidence="2">
    <name type="scientific">marine metagenome</name>
    <dbReference type="NCBI Taxonomy" id="408172"/>
    <lineage>
        <taxon>unclassified sequences</taxon>
        <taxon>metagenomes</taxon>
        <taxon>ecological metagenomes</taxon>
    </lineage>
</organism>
<dbReference type="EMBL" id="UINC01029331">
    <property type="protein sequence ID" value="SVB11863.1"/>
    <property type="molecule type" value="Genomic_DNA"/>
</dbReference>
<dbReference type="AlphaFoldDB" id="A0A382BF33"/>
<feature type="transmembrane region" description="Helical" evidence="1">
    <location>
        <begin position="53"/>
        <end position="72"/>
    </location>
</feature>
<gene>
    <name evidence="2" type="ORF">METZ01_LOCUS164717</name>
</gene>
<keyword evidence="1" id="KW-1133">Transmembrane helix</keyword>
<feature type="non-terminal residue" evidence="2">
    <location>
        <position position="187"/>
    </location>
</feature>
<keyword evidence="1" id="KW-0472">Membrane</keyword>
<protein>
    <submittedName>
        <fullName evidence="2">Uncharacterized protein</fullName>
    </submittedName>
</protein>
<evidence type="ECO:0000313" key="2">
    <source>
        <dbReference type="EMBL" id="SVB11863.1"/>
    </source>
</evidence>
<sequence>MRADYRPRTFSNVNTGGGGLFLFLGLALIIVVFVNTSVGYLPSSVGGLSFTALTRRLFWVILLLSISISVALGYRTALVSVALACSMVFFRVLTAISPSTVFLLTSYRLCYSMVIALAAAVLYSRAPGLYDKFLKVVIYLSVPVLLVQVLGVSEAVHSWNSLGTGIVGGVGGMLSPTLLVESGDLTA</sequence>
<name>A0A382BF33_9ZZZZ</name>
<feature type="transmembrane region" description="Helical" evidence="1">
    <location>
        <begin position="20"/>
        <end position="41"/>
    </location>
</feature>
<feature type="transmembrane region" description="Helical" evidence="1">
    <location>
        <begin position="136"/>
        <end position="156"/>
    </location>
</feature>
<feature type="transmembrane region" description="Helical" evidence="1">
    <location>
        <begin position="162"/>
        <end position="180"/>
    </location>
</feature>
<keyword evidence="1" id="KW-0812">Transmembrane</keyword>
<feature type="transmembrane region" description="Helical" evidence="1">
    <location>
        <begin position="102"/>
        <end position="124"/>
    </location>
</feature>